<organism evidence="1">
    <name type="scientific">viral metagenome</name>
    <dbReference type="NCBI Taxonomy" id="1070528"/>
    <lineage>
        <taxon>unclassified sequences</taxon>
        <taxon>metagenomes</taxon>
        <taxon>organismal metagenomes</taxon>
    </lineage>
</organism>
<evidence type="ECO:0000313" key="1">
    <source>
        <dbReference type="EMBL" id="QJB00398.1"/>
    </source>
</evidence>
<gene>
    <name evidence="1" type="ORF">MM171A00514_0034</name>
</gene>
<reference evidence="1" key="1">
    <citation type="submission" date="2020-03" db="EMBL/GenBank/DDBJ databases">
        <title>The deep terrestrial virosphere.</title>
        <authorList>
            <person name="Holmfeldt K."/>
            <person name="Nilsson E."/>
            <person name="Simone D."/>
            <person name="Lopez-Fernandez M."/>
            <person name="Wu X."/>
            <person name="de Brujin I."/>
            <person name="Lundin D."/>
            <person name="Andersson A."/>
            <person name="Bertilsson S."/>
            <person name="Dopson M."/>
        </authorList>
    </citation>
    <scope>NUCLEOTIDE SEQUENCE</scope>
    <source>
        <strain evidence="1">MM171A00514</strain>
    </source>
</reference>
<protein>
    <submittedName>
        <fullName evidence="1">Uncharacterized protein</fullName>
    </submittedName>
</protein>
<sequence>MTDPDWHEVEGTVGKTVYFTVYDSAGDAEDISIYDETEIQLKVWENDGTTLKFEKDMAYVSDGTDGRLKAYIAPTDIAIGDEGAYFFTIELVKAETNTALAGGTDTIFDTNLDEPDDFWNGFTITFNAPSALAGEFKVITAYDLTNGEVTAASAFTGAPALNDPFTITPGITVPTIRGTLLITQGAPA</sequence>
<name>A0A6M3LYP8_9ZZZZ</name>
<dbReference type="AlphaFoldDB" id="A0A6M3LYP8"/>
<accession>A0A6M3LYP8</accession>
<dbReference type="EMBL" id="MT143691">
    <property type="protein sequence ID" value="QJB00398.1"/>
    <property type="molecule type" value="Genomic_DNA"/>
</dbReference>
<proteinExistence type="predicted"/>